<protein>
    <submittedName>
        <fullName evidence="2">CLUMA_CG018670, isoform A</fullName>
    </submittedName>
</protein>
<gene>
    <name evidence="2" type="ORF">CLUMA_CG018670</name>
</gene>
<proteinExistence type="predicted"/>
<organism evidence="2 3">
    <name type="scientific">Clunio marinus</name>
    <dbReference type="NCBI Taxonomy" id="568069"/>
    <lineage>
        <taxon>Eukaryota</taxon>
        <taxon>Metazoa</taxon>
        <taxon>Ecdysozoa</taxon>
        <taxon>Arthropoda</taxon>
        <taxon>Hexapoda</taxon>
        <taxon>Insecta</taxon>
        <taxon>Pterygota</taxon>
        <taxon>Neoptera</taxon>
        <taxon>Endopterygota</taxon>
        <taxon>Diptera</taxon>
        <taxon>Nematocera</taxon>
        <taxon>Chironomoidea</taxon>
        <taxon>Chironomidae</taxon>
        <taxon>Clunio</taxon>
    </lineage>
</organism>
<evidence type="ECO:0000256" key="1">
    <source>
        <dbReference type="SAM" id="MobiDB-lite"/>
    </source>
</evidence>
<reference evidence="2 3" key="1">
    <citation type="submission" date="2015-04" db="EMBL/GenBank/DDBJ databases">
        <authorList>
            <person name="Syromyatnikov M.Y."/>
            <person name="Popov V.N."/>
        </authorList>
    </citation>
    <scope>NUCLEOTIDE SEQUENCE [LARGE SCALE GENOMIC DNA]</scope>
</reference>
<accession>A0A1J1IYG2</accession>
<dbReference type="STRING" id="568069.A0A1J1IYG2"/>
<evidence type="ECO:0000313" key="2">
    <source>
        <dbReference type="EMBL" id="CRL05253.1"/>
    </source>
</evidence>
<dbReference type="AlphaFoldDB" id="A0A1J1IYG2"/>
<evidence type="ECO:0000313" key="3">
    <source>
        <dbReference type="Proteomes" id="UP000183832"/>
    </source>
</evidence>
<name>A0A1J1IYG2_9DIPT</name>
<keyword evidence="3" id="KW-1185">Reference proteome</keyword>
<sequence length="515" mass="58651">MRNAAELSQDCYRFESLTPESSKVDPDNVKDESNAATNFPNLQIVSRTSSASLRDGIEFRIVGDLKNPREIINRTSDFESVIVVLQQLKCDVDSECRPDTHVHESQQVETEVENISDEISEFVCDNEAQNHLSEKYRKMLKKLGPPWNWLYEFATMNCSEMSYNYIESLSFEVMKRSDESNDDIDEAKVGEIPSSMSEMSGISYSDCTLFECNEQISKNHKVLIDAICSISEASDNGDCNIKDTNSIGSFLDEQMSKQQLQPSDYERLRKFISKAEEQGLVFNDLNELYNFFIQESSRENINYEVEIREEDEEEEGEVENVIATTDATQVENKKVEREIKDENKHVTTIFNESGIELDGKTLDTKLSEQMILGLVDKLQFEENISDVASAISSSSQAETIRMNQNNQEGAQLWPQNGKKEENMQTSSTSSMSYLDSLTHQKKIQSKQVGKSKSASSIKRQPFVCKIPSLPGIGPSMNKERVEKILRFIFHRSFKQGGLVYPRNFSEDNCPNMMTE</sequence>
<dbReference type="EMBL" id="CVRI01000064">
    <property type="protein sequence ID" value="CRL05253.1"/>
    <property type="molecule type" value="Genomic_DNA"/>
</dbReference>
<feature type="region of interest" description="Disordered" evidence="1">
    <location>
        <begin position="410"/>
        <end position="429"/>
    </location>
</feature>
<dbReference type="Proteomes" id="UP000183832">
    <property type="component" value="Unassembled WGS sequence"/>
</dbReference>